<dbReference type="Pfam" id="PF00004">
    <property type="entry name" value="AAA"/>
    <property type="match status" value="1"/>
</dbReference>
<proteinExistence type="inferred from homology"/>
<dbReference type="InterPro" id="IPR003959">
    <property type="entry name" value="ATPase_AAA_core"/>
</dbReference>
<comment type="caution">
    <text evidence="9">The sequence shown here is derived from an EMBL/GenBank/DDBJ whole genome shotgun (WGS) entry which is preliminary data.</text>
</comment>
<keyword evidence="6" id="KW-0067">ATP-binding</keyword>
<dbReference type="Proteomes" id="UP001153555">
    <property type="component" value="Unassembled WGS sequence"/>
</dbReference>
<feature type="domain" description="AAA+ ATPase" evidence="8">
    <location>
        <begin position="239"/>
        <end position="368"/>
    </location>
</feature>
<dbReference type="InterPro" id="IPR025753">
    <property type="entry name" value="AAA_N_dom"/>
</dbReference>
<keyword evidence="4" id="KW-0460">Magnesium</keyword>
<dbReference type="Pfam" id="PF25568">
    <property type="entry name" value="AAA_lid_At3g28540"/>
    <property type="match status" value="1"/>
</dbReference>
<dbReference type="CDD" id="cd19510">
    <property type="entry name" value="RecA-like_BCS1"/>
    <property type="match status" value="1"/>
</dbReference>
<evidence type="ECO:0000256" key="6">
    <source>
        <dbReference type="RuleBase" id="RU003651"/>
    </source>
</evidence>
<evidence type="ECO:0000256" key="7">
    <source>
        <dbReference type="SAM" id="MobiDB-lite"/>
    </source>
</evidence>
<evidence type="ECO:0000313" key="9">
    <source>
        <dbReference type="EMBL" id="CAA0807636.1"/>
    </source>
</evidence>
<dbReference type="InterPro" id="IPR027417">
    <property type="entry name" value="P-loop_NTPase"/>
</dbReference>
<feature type="compositionally biased region" description="Basic and acidic residues" evidence="7">
    <location>
        <begin position="519"/>
        <end position="532"/>
    </location>
</feature>
<evidence type="ECO:0000256" key="4">
    <source>
        <dbReference type="ARBA" id="ARBA00022842"/>
    </source>
</evidence>
<protein>
    <submittedName>
        <fullName evidence="9">Cytochrome BC1 synthesis</fullName>
    </submittedName>
</protein>
<dbReference type="PROSITE" id="PS00674">
    <property type="entry name" value="AAA"/>
    <property type="match status" value="1"/>
</dbReference>
<dbReference type="GO" id="GO:0006950">
    <property type="term" value="P:response to stress"/>
    <property type="evidence" value="ECO:0007669"/>
    <property type="project" value="UniProtKB-ARBA"/>
</dbReference>
<dbReference type="AlphaFoldDB" id="A0A9N7R2C9"/>
<comment type="similarity">
    <text evidence="2">Belongs to the AAA ATPase family. BCS1 subfamily.</text>
</comment>
<dbReference type="SUPFAM" id="SSF52540">
    <property type="entry name" value="P-loop containing nucleoside triphosphate hydrolases"/>
    <property type="match status" value="1"/>
</dbReference>
<dbReference type="Gene3D" id="3.40.50.300">
    <property type="entry name" value="P-loop containing nucleotide triphosphate hydrolases"/>
    <property type="match status" value="1"/>
</dbReference>
<feature type="region of interest" description="Disordered" evidence="7">
    <location>
        <begin position="501"/>
        <end position="538"/>
    </location>
</feature>
<evidence type="ECO:0000313" key="10">
    <source>
        <dbReference type="Proteomes" id="UP001153555"/>
    </source>
</evidence>
<sequence length="538" mass="59699">MYPKLQLPSAKKTLSTAASLAATAMLIRSLAHDLLPHELRHHLFTKLCHALNALSSEVTLVIDEYDGLARNHLFQAAELYTSAIAGPTTRSLRASLPDREKKIHVAVGKDGDAADEYRGAKLRWPVPPRPGGQGGANVEIRHLELTFHKSHRRLVVDEYLPYVVERSKAVKEAEKTLKLHTLNERMQGMGGSLWQSVSLDHPANFQTLAMDDEVKSTVIEDLDRFLKRKELYRRVGKAWKRGYLLFGPPGTGKSSLIAAMANHLKFDVYDLELADIRTNSDLRRLLLCTENRSILVVEDIDASIDLCKRNSAVKKVTLSGLLNFIDGLWSSCGDERIIIFTTNHKEKLDPALLRPGRMDVHIHMSYCTPCGFQLLAKNYLGTTEHPLVPKAESLIASTKVTPAEVGEQLLKCDDPTNSLEGLIKFLEQKKETEALNLDVTKGVELNLETGLGFDGINKILKKAKEAPEEMSERILKKDEAANALKILIGFLEEIGADKVKDCGTSKSSESSDATVLESGKQDKIENEVRNENGDLVLS</sequence>
<dbReference type="SMART" id="SM00382">
    <property type="entry name" value="AAA"/>
    <property type="match status" value="1"/>
</dbReference>
<keyword evidence="10" id="KW-1185">Reference proteome</keyword>
<dbReference type="GO" id="GO:0016887">
    <property type="term" value="F:ATP hydrolysis activity"/>
    <property type="evidence" value="ECO:0007669"/>
    <property type="project" value="InterPro"/>
</dbReference>
<dbReference type="EMBL" id="CACSLK010001140">
    <property type="protein sequence ID" value="CAA0807636.1"/>
    <property type="molecule type" value="Genomic_DNA"/>
</dbReference>
<dbReference type="PANTHER" id="PTHR23070">
    <property type="entry name" value="BCS1 AAA-TYPE ATPASE"/>
    <property type="match status" value="1"/>
</dbReference>
<accession>A0A9N7R2C9</accession>
<feature type="compositionally biased region" description="Polar residues" evidence="7">
    <location>
        <begin position="504"/>
        <end position="513"/>
    </location>
</feature>
<comment type="cofactor">
    <cofactor evidence="1">
        <name>Mg(2+)</name>
        <dbReference type="ChEBI" id="CHEBI:18420"/>
    </cofactor>
</comment>
<dbReference type="Pfam" id="PF14363">
    <property type="entry name" value="AAA_assoc"/>
    <property type="match status" value="1"/>
</dbReference>
<evidence type="ECO:0000256" key="2">
    <source>
        <dbReference type="ARBA" id="ARBA00007448"/>
    </source>
</evidence>
<evidence type="ECO:0000256" key="5">
    <source>
        <dbReference type="ARBA" id="ARBA00049360"/>
    </source>
</evidence>
<evidence type="ECO:0000256" key="1">
    <source>
        <dbReference type="ARBA" id="ARBA00001946"/>
    </source>
</evidence>
<dbReference type="InterPro" id="IPR003593">
    <property type="entry name" value="AAA+_ATPase"/>
</dbReference>
<gene>
    <name evidence="9" type="ORF">SHERM_10353</name>
</gene>
<dbReference type="GO" id="GO:0005524">
    <property type="term" value="F:ATP binding"/>
    <property type="evidence" value="ECO:0007669"/>
    <property type="project" value="UniProtKB-KW"/>
</dbReference>
<keyword evidence="3" id="KW-0378">Hydrolase</keyword>
<keyword evidence="6" id="KW-0547">Nucleotide-binding</keyword>
<dbReference type="InterPro" id="IPR003960">
    <property type="entry name" value="ATPase_AAA_CS"/>
</dbReference>
<dbReference type="InterPro" id="IPR058017">
    <property type="entry name" value="At3g28540-like_C"/>
</dbReference>
<organism evidence="9 10">
    <name type="scientific">Striga hermonthica</name>
    <name type="common">Purple witchweed</name>
    <name type="synonym">Buchnera hermonthica</name>
    <dbReference type="NCBI Taxonomy" id="68872"/>
    <lineage>
        <taxon>Eukaryota</taxon>
        <taxon>Viridiplantae</taxon>
        <taxon>Streptophyta</taxon>
        <taxon>Embryophyta</taxon>
        <taxon>Tracheophyta</taxon>
        <taxon>Spermatophyta</taxon>
        <taxon>Magnoliopsida</taxon>
        <taxon>eudicotyledons</taxon>
        <taxon>Gunneridae</taxon>
        <taxon>Pentapetalae</taxon>
        <taxon>asterids</taxon>
        <taxon>lamiids</taxon>
        <taxon>Lamiales</taxon>
        <taxon>Orobanchaceae</taxon>
        <taxon>Buchnereae</taxon>
        <taxon>Striga</taxon>
    </lineage>
</organism>
<name>A0A9N7R2C9_STRHE</name>
<reference evidence="9" key="1">
    <citation type="submission" date="2019-12" db="EMBL/GenBank/DDBJ databases">
        <authorList>
            <person name="Scholes J."/>
        </authorList>
    </citation>
    <scope>NUCLEOTIDE SEQUENCE</scope>
</reference>
<evidence type="ECO:0000256" key="3">
    <source>
        <dbReference type="ARBA" id="ARBA00022801"/>
    </source>
</evidence>
<dbReference type="InterPro" id="IPR050747">
    <property type="entry name" value="Mitochondrial_chaperone_BCS1"/>
</dbReference>
<dbReference type="Gene3D" id="6.10.280.40">
    <property type="match status" value="1"/>
</dbReference>
<comment type="catalytic activity">
    <reaction evidence="5">
        <text>ATP + H2O = ADP + phosphate + H(+)</text>
        <dbReference type="Rhea" id="RHEA:13065"/>
        <dbReference type="ChEBI" id="CHEBI:15377"/>
        <dbReference type="ChEBI" id="CHEBI:15378"/>
        <dbReference type="ChEBI" id="CHEBI:30616"/>
        <dbReference type="ChEBI" id="CHEBI:43474"/>
        <dbReference type="ChEBI" id="CHEBI:456216"/>
    </reaction>
</comment>
<evidence type="ECO:0000259" key="8">
    <source>
        <dbReference type="SMART" id="SM00382"/>
    </source>
</evidence>
<dbReference type="OrthoDB" id="10251412at2759"/>